<proteinExistence type="predicted"/>
<feature type="region of interest" description="Disordered" evidence="1">
    <location>
        <begin position="1920"/>
        <end position="1972"/>
    </location>
</feature>
<dbReference type="GO" id="GO:0016020">
    <property type="term" value="C:membrane"/>
    <property type="evidence" value="ECO:0007669"/>
    <property type="project" value="InterPro"/>
</dbReference>
<feature type="compositionally biased region" description="Basic and acidic residues" evidence="1">
    <location>
        <begin position="1765"/>
        <end position="1774"/>
    </location>
</feature>
<dbReference type="NCBIfam" id="TIGR04203">
    <property type="entry name" value="RPT_S_cricet"/>
    <property type="match status" value="12"/>
</dbReference>
<feature type="compositionally biased region" description="Basic and acidic residues" evidence="1">
    <location>
        <begin position="1872"/>
        <end position="1891"/>
    </location>
</feature>
<dbReference type="RefSeq" id="WP_023943226.1">
    <property type="nucleotide sequence ID" value="NZ_AYRR01000002.1"/>
</dbReference>
<dbReference type="NCBIfam" id="TIGR01167">
    <property type="entry name" value="LPXTG_anchor"/>
    <property type="match status" value="1"/>
</dbReference>
<dbReference type="Gene3D" id="2.60.40.10">
    <property type="entry name" value="Immunoglobulins"/>
    <property type="match status" value="4"/>
</dbReference>
<evidence type="ECO:0000256" key="1">
    <source>
        <dbReference type="SAM" id="MobiDB-lite"/>
    </source>
</evidence>
<name>V8I7G0_STRMT</name>
<dbReference type="InterPro" id="IPR026394">
    <property type="entry name" value="RPT_S_cricet"/>
</dbReference>
<gene>
    <name evidence="2" type="ORF">U757_02815</name>
</gene>
<feature type="compositionally biased region" description="Basic and acidic residues" evidence="1">
    <location>
        <begin position="2233"/>
        <end position="2258"/>
    </location>
</feature>
<dbReference type="InterPro" id="IPR013783">
    <property type="entry name" value="Ig-like_fold"/>
</dbReference>
<feature type="compositionally biased region" description="Basic and acidic residues" evidence="1">
    <location>
        <begin position="52"/>
        <end position="66"/>
    </location>
</feature>
<dbReference type="EMBL" id="AYRR01000002">
    <property type="protein sequence ID" value="ETD96964.1"/>
    <property type="molecule type" value="Genomic_DNA"/>
</dbReference>
<dbReference type="GO" id="GO:0005509">
    <property type="term" value="F:calcium ion binding"/>
    <property type="evidence" value="ECO:0007669"/>
    <property type="project" value="InterPro"/>
</dbReference>
<protein>
    <recommendedName>
        <fullName evidence="4">Gram-positive cocci surface proteins LPxTG domain-containing protein</fullName>
    </recommendedName>
</protein>
<evidence type="ECO:0008006" key="4">
    <source>
        <dbReference type="Google" id="ProtNLM"/>
    </source>
</evidence>
<feature type="compositionally biased region" description="Polar residues" evidence="1">
    <location>
        <begin position="1922"/>
        <end position="1942"/>
    </location>
</feature>
<dbReference type="InterPro" id="IPR049964">
    <property type="entry name" value="NanA_rpt"/>
</dbReference>
<dbReference type="Proteomes" id="UP000018717">
    <property type="component" value="Unassembled WGS sequence"/>
</dbReference>
<dbReference type="PATRIC" id="fig|1415765.3.peg.560"/>
<sequence>MKKEHKEIFSIRKYKAYGANSALIGLVGPAVLMGVLMSPVQAEESASIPDLKPLDRAESSESSTRDIETNHLIVTSSHPEENATETAASGVETGIRASEELTTPKRAVSIVYKVRYVDRKSHQVVHEVTKTKTVETTEAKAKVIVTEIGGELANDSQLESYYVPDGNPTTFTKEIVEGEDNVFVYEVEGFGKSEATDRTVTLKYTVEYVDEKTGLVLDSEDKEETVSTFEAVVKKEVTVQASIDGNESLKGWSISDNATSHQTITLSEGVPVKVIFKLHNSDKGKVRQKRKVEYPSPAVTGQPYLTLEKITPGKLGEESITLAGNAQHTYEIKYKVGFSNIDASDLEMTQGAKDLGFNLDLEGGWLTATLTPTREMGGKYEVGFQSRSHPEVKVAGFINITTTTHFGFMVLATSGRDNPLFYFPNNRDDRTEFTYDGSITDPSRTSPVIYKGVSNLNDLYKDSSGPKIDITIDGIRMPTTPFGYFMDSSNQTVENATADTKRYYAMIPIFALMDRSTDYANNNKQGLSITDFRLLSASDGVEVKLVDLRKDKAPDKGVYSNTVDFQTMPGYDLSSGLLKDNMYGILDKTPYYLQFTKLPKTAGNYSVKFQMTDSLNLVKTITLNFTTYENSISSERSDSNASDNRTYALTNADALFEPNEEYVDKSTDKVTLPISDEEQILGKVTLNKDNAYIKVDNFPSGIELRAVPDKVDAEGHPTEAYVVKKSGIKVAKGKYSFSVNAYDGHYQTGAPRTFEFEIVDAINPIPNQHWHEGTVPTPIPVSMENNSKITGIRVESSGGYAFFEGNPNDSTISIYGLKHTSSQQKARVYVTFTDDEGKKHETFTDFYYVIESNTVDDLAVNVTNTDQTISEGEDWKEMVITTTPSEGVTIKVDKTKLPKGTRFVDNKIIGKGLYEGQYEVPVLAVKGDVVKSTVVRLTVKPKEFVVPPENTEVSVLSKVSALGLQEVPDDAVVTYRANDSYNFSNSGLKISNDGTKITGIPTAVGRYELTATISRRGSNGLVRTTTTTYTINVTGLSPSLTIGSGTQATDAYTSNETRLLASIGTEIPPITIKHDSHSKLTVDSNSLPAGLSYSYDESTHTGTITGIPSAMSYEGYVYQILVQTEMPYNYADINVRRTIWKTIYIEVTPITSALSINNENQTFAADKEMIPITVSDFDERATIDLENAPSGVRYDASNHQIIGNPTEGVGTYEFNIRAVMPQALGGQVTRRQVTLRVEPLTPILEADRSSVEVTAKDSIPTITVTKEPHSTLQLNVLVKERDYSYFGSLSDIGLSYDASTGKITGIPTVVGKHIIYLSTFLDKNFTGVAGGVRNELTIPLTVTAKEFNFMDNQERHTTVMSAIAPVAVSVPDGIEVSVESGTLPQGIIYNSDKKVIEGTPTQAGTFTITMVANPSGIRGNERKATVTIQVDPLPATIRIPHNHQTIQVGTPMEPSTIELNDHAKIYGSDALLDSFGSSGYINHASERGMEESYIDAFLKMFYGLTYDASTHTISGTPTRTGTITFTFIARNDDLLGSGEARETFVLNVVEVISKIPIITDAKEGSNVIKGSGVAGATVTVTLPDGVEKTALVVEDGTWMVDTPAPLVKGQSISARQKEVNKTISNDISATVVPQSGLVVSKEAMVDAIIEGVTTITGTGITDSTISVTLPDSTVKTATVSEGTWSVTLDKAVVKGDNIFVTQTEPNKATSPLVTATVVPKITKGDKGETGANGADGKSPVVTMTDNGDGTYSITVRNGDGSESTTKVKDGKDGKTATITTTDNPDGSHTITVTNPDGTTKETVVKNGKDGKTPKVEVTDNNDGTHTFKVTDEDGNVTNAIIKDGKDGKTANITTTENPDGGHTITVTNPDGTTKETVVKNGKDGKTPKVEVTDNNDGTHTVKVTDGDGNVTNAIIKDGKAATATTTENPDGSHTVTITNPDGTKNEFVVKNGRDGVDGRTPTASVRDNGDGSHTIVITNPEGVTTETTVRDGKSPKVTITDEQNGTHKISVLNGDGTITETIIKDGKSPVATVTDNHDGTYTIRIENGNGTVSETTVRDGKSPTAKVVDNGDGTHTITVVNSDGTTTTTTVRDGKAPKLEVIDNNNGSHTIKVTGTDGKETTTTIFDGKSPKANIVDNGDGTHTLTIVDSDGREYKSIIKDGKDGVSPTVTVKNNNDGTHVVTIINPDGSKTEMVIKDGKDGKSPKVSVEDNGDGSHTITIINSDGTVTKIVVKDGKDGRDGRDGKDGKDGKDDKCGCQDKPVTPSNDKPVPPTPNVPEGPTFAMPEPPVHELPEFNGGVPGMPEVHELPEFNGGVPGMPENHELPEFNGGVPGMPENHELPEFNGGVPGMPEVQEVPKLDIPTVPAQPTPNVPVQPTPVVPTPVVPTPEVPVKPEPPVVPTPGQPATPVNANPVVATPVKENHGEKLPETGSQSDYISVLLGSGILLSLYVGRRKED</sequence>
<feature type="region of interest" description="Disordered" evidence="1">
    <location>
        <begin position="46"/>
        <end position="66"/>
    </location>
</feature>
<organism evidence="2 3">
    <name type="scientific">Streptococcus mitis 21/39</name>
    <dbReference type="NCBI Taxonomy" id="1415765"/>
    <lineage>
        <taxon>Bacteria</taxon>
        <taxon>Bacillati</taxon>
        <taxon>Bacillota</taxon>
        <taxon>Bacilli</taxon>
        <taxon>Lactobacillales</taxon>
        <taxon>Streptococcaceae</taxon>
        <taxon>Streptococcus</taxon>
        <taxon>Streptococcus mitis group</taxon>
    </lineage>
</organism>
<feature type="region of interest" description="Disordered" evidence="1">
    <location>
        <begin position="1854"/>
        <end position="1899"/>
    </location>
</feature>
<dbReference type="InterPro" id="IPR015919">
    <property type="entry name" value="Cadherin-like_sf"/>
</dbReference>
<comment type="caution">
    <text evidence="2">The sequence shown here is derived from an EMBL/GenBank/DDBJ whole genome shotgun (WGS) entry which is preliminary data.</text>
</comment>
<feature type="region of interest" description="Disordered" evidence="1">
    <location>
        <begin position="2197"/>
        <end position="2221"/>
    </location>
</feature>
<feature type="region of interest" description="Disordered" evidence="1">
    <location>
        <begin position="76"/>
        <end position="95"/>
    </location>
</feature>
<dbReference type="Pfam" id="PF19079">
    <property type="entry name" value="CFSR"/>
    <property type="match status" value="6"/>
</dbReference>
<feature type="compositionally biased region" description="Polar residues" evidence="1">
    <location>
        <begin position="1778"/>
        <end position="1797"/>
    </location>
</feature>
<feature type="region of interest" description="Disordered" evidence="1">
    <location>
        <begin position="1757"/>
        <end position="1800"/>
    </location>
</feature>
<reference evidence="2 3" key="1">
    <citation type="submission" date="2013-11" db="EMBL/GenBank/DDBJ databases">
        <title>Genome sequencing of Streptococcus mitis strains.</title>
        <authorList>
            <person name="Ikryannikova L.N."/>
            <person name="Ilina E.N."/>
            <person name="Kostryukova E.S."/>
            <person name="Karpova I.Y."/>
            <person name="Semashko T.A."/>
            <person name="Larin A.K."/>
            <person name="Ischenko D.S."/>
            <person name="Savinova T.A."/>
            <person name="Dubovickaya V.A."/>
            <person name="Sidorenko S.V."/>
            <person name="Govorun V.M."/>
        </authorList>
    </citation>
    <scope>NUCLEOTIDE SEQUENCE [LARGE SCALE GENOMIC DNA]</scope>
    <source>
        <strain evidence="2 3">21/39</strain>
    </source>
</reference>
<evidence type="ECO:0000313" key="3">
    <source>
        <dbReference type="Proteomes" id="UP000018717"/>
    </source>
</evidence>
<accession>V8I7G0</accession>
<evidence type="ECO:0000313" key="2">
    <source>
        <dbReference type="EMBL" id="ETD96964.1"/>
    </source>
</evidence>
<dbReference type="Pfam" id="PF05345">
    <property type="entry name" value="He_PIG"/>
    <property type="match status" value="1"/>
</dbReference>
<dbReference type="SUPFAM" id="SSF49313">
    <property type="entry name" value="Cadherin-like"/>
    <property type="match status" value="1"/>
</dbReference>
<feature type="region of interest" description="Disordered" evidence="1">
    <location>
        <begin position="2233"/>
        <end position="2338"/>
    </location>
</feature>
<dbReference type="NCBIfam" id="NF043031">
    <property type="entry name" value="SIALI-17"/>
    <property type="match status" value="1"/>
</dbReference>